<dbReference type="InterPro" id="IPR050508">
    <property type="entry name" value="Methyltransf_Superfamily"/>
</dbReference>
<dbReference type="InterPro" id="IPR041698">
    <property type="entry name" value="Methyltransf_25"/>
</dbReference>
<evidence type="ECO:0000259" key="2">
    <source>
        <dbReference type="Pfam" id="PF13649"/>
    </source>
</evidence>
<gene>
    <name evidence="3" type="ORF">CO661_25030</name>
</gene>
<dbReference type="EMBL" id="NWTC01000024">
    <property type="protein sequence ID" value="PDT45112.1"/>
    <property type="molecule type" value="Genomic_DNA"/>
</dbReference>
<sequence length="289" mass="30980">MAVDHSEANTTATERSGEIGGWVMAEPERWQVSSDAAEVYETCFVPAIFEAWAGPVADAAGIRTGNRVLDVGCGTGVLAREALRRVGQEGQVIGLDLNEGMLAVAARAEPKIQWRQGDAASLPFKDASFEAVISQFAFMYFPDGVASLRQMWRTLAPAGRLAVAVWAPIDRARGYQILVDIAARQCGSEATAVLAAPFVLGNPAELAKLFIDSGISGASVTLYEGSVRFPSIKEFIRIEVKGSPLADMLSDEEMETLATESERALSEFVVPSGEIIMPMDAHIVTASKR</sequence>
<comment type="caution">
    <text evidence="3">The sequence shown here is derived from an EMBL/GenBank/DDBJ whole genome shotgun (WGS) entry which is preliminary data.</text>
</comment>
<evidence type="ECO:0000256" key="1">
    <source>
        <dbReference type="SAM" id="MobiDB-lite"/>
    </source>
</evidence>
<proteinExistence type="predicted"/>
<protein>
    <recommendedName>
        <fullName evidence="2">Methyltransferase domain-containing protein</fullName>
    </recommendedName>
</protein>
<dbReference type="GO" id="GO:0008168">
    <property type="term" value="F:methyltransferase activity"/>
    <property type="evidence" value="ECO:0007669"/>
    <property type="project" value="TreeGrafter"/>
</dbReference>
<dbReference type="PANTHER" id="PTHR42912">
    <property type="entry name" value="METHYLTRANSFERASE"/>
    <property type="match status" value="1"/>
</dbReference>
<dbReference type="CDD" id="cd02440">
    <property type="entry name" value="AdoMet_MTases"/>
    <property type="match status" value="1"/>
</dbReference>
<dbReference type="SUPFAM" id="SSF53335">
    <property type="entry name" value="S-adenosyl-L-methionine-dependent methyltransferases"/>
    <property type="match status" value="1"/>
</dbReference>
<accession>A0A2A6LSC3</accession>
<feature type="region of interest" description="Disordered" evidence="1">
    <location>
        <begin position="1"/>
        <end position="20"/>
    </location>
</feature>
<feature type="domain" description="Methyltransferase" evidence="2">
    <location>
        <begin position="68"/>
        <end position="159"/>
    </location>
</feature>
<dbReference type="InterPro" id="IPR029063">
    <property type="entry name" value="SAM-dependent_MTases_sf"/>
</dbReference>
<dbReference type="Pfam" id="PF13649">
    <property type="entry name" value="Methyltransf_25"/>
    <property type="match status" value="1"/>
</dbReference>
<evidence type="ECO:0000313" key="4">
    <source>
        <dbReference type="Proteomes" id="UP000220353"/>
    </source>
</evidence>
<dbReference type="Proteomes" id="UP000220353">
    <property type="component" value="Unassembled WGS sequence"/>
</dbReference>
<reference evidence="3 4" key="1">
    <citation type="submission" date="2017-09" db="EMBL/GenBank/DDBJ databases">
        <title>Comparative genomics of rhizobia isolated from Phaseolus vulgaris in China.</title>
        <authorList>
            <person name="Tong W."/>
        </authorList>
    </citation>
    <scope>NUCLEOTIDE SEQUENCE [LARGE SCALE GENOMIC DNA]</scope>
    <source>
        <strain evidence="3 4">PCH1</strain>
    </source>
</reference>
<name>A0A2A6LSC3_RHIFR</name>
<dbReference type="AlphaFoldDB" id="A0A2A6LSC3"/>
<organism evidence="3 4">
    <name type="scientific">Rhizobium fredii</name>
    <name type="common">Sinorhizobium fredii</name>
    <dbReference type="NCBI Taxonomy" id="380"/>
    <lineage>
        <taxon>Bacteria</taxon>
        <taxon>Pseudomonadati</taxon>
        <taxon>Pseudomonadota</taxon>
        <taxon>Alphaproteobacteria</taxon>
        <taxon>Hyphomicrobiales</taxon>
        <taxon>Rhizobiaceae</taxon>
        <taxon>Sinorhizobium/Ensifer group</taxon>
        <taxon>Sinorhizobium</taxon>
    </lineage>
</organism>
<dbReference type="Gene3D" id="3.40.50.150">
    <property type="entry name" value="Vaccinia Virus protein VP39"/>
    <property type="match status" value="1"/>
</dbReference>
<evidence type="ECO:0000313" key="3">
    <source>
        <dbReference type="EMBL" id="PDT45112.1"/>
    </source>
</evidence>